<gene>
    <name evidence="8" type="ORF">FisN_19Hh216</name>
</gene>
<evidence type="ECO:0000256" key="4">
    <source>
        <dbReference type="ARBA" id="ARBA00023002"/>
    </source>
</evidence>
<dbReference type="GO" id="GO:0031418">
    <property type="term" value="F:L-ascorbic acid binding"/>
    <property type="evidence" value="ECO:0007669"/>
    <property type="project" value="InterPro"/>
</dbReference>
<evidence type="ECO:0000256" key="6">
    <source>
        <dbReference type="SAM" id="MobiDB-lite"/>
    </source>
</evidence>
<dbReference type="PANTHER" id="PTHR10869:SF246">
    <property type="entry name" value="TRANSMEMBRANE PROLYL 4-HYDROXYLASE"/>
    <property type="match status" value="1"/>
</dbReference>
<dbReference type="GO" id="GO:0005506">
    <property type="term" value="F:iron ion binding"/>
    <property type="evidence" value="ECO:0007669"/>
    <property type="project" value="InterPro"/>
</dbReference>
<comment type="caution">
    <text evidence="8">The sequence shown here is derived from an EMBL/GenBank/DDBJ whole genome shotgun (WGS) entry which is preliminary data.</text>
</comment>
<dbReference type="Proteomes" id="UP000198406">
    <property type="component" value="Unassembled WGS sequence"/>
</dbReference>
<feature type="region of interest" description="Disordered" evidence="6">
    <location>
        <begin position="1"/>
        <end position="57"/>
    </location>
</feature>
<name>A0A1Z5K0L2_FISSO</name>
<dbReference type="EMBL" id="BDSP01000137">
    <property type="protein sequence ID" value="GAX19636.1"/>
    <property type="molecule type" value="Genomic_DNA"/>
</dbReference>
<dbReference type="OrthoDB" id="420380at2759"/>
<keyword evidence="2" id="KW-0479">Metal-binding</keyword>
<reference evidence="8 9" key="1">
    <citation type="journal article" date="2015" name="Plant Cell">
        <title>Oil accumulation by the oleaginous diatom Fistulifera solaris as revealed by the genome and transcriptome.</title>
        <authorList>
            <person name="Tanaka T."/>
            <person name="Maeda Y."/>
            <person name="Veluchamy A."/>
            <person name="Tanaka M."/>
            <person name="Abida H."/>
            <person name="Marechal E."/>
            <person name="Bowler C."/>
            <person name="Muto M."/>
            <person name="Sunaga Y."/>
            <person name="Tanaka M."/>
            <person name="Yoshino T."/>
            <person name="Taniguchi T."/>
            <person name="Fukuda Y."/>
            <person name="Nemoto M."/>
            <person name="Matsumoto M."/>
            <person name="Wong P.S."/>
            <person name="Aburatani S."/>
            <person name="Fujibuchi W."/>
        </authorList>
    </citation>
    <scope>NUCLEOTIDE SEQUENCE [LARGE SCALE GENOMIC DNA]</scope>
    <source>
        <strain evidence="8 9">JPCC DA0580</strain>
    </source>
</reference>
<organism evidence="8 9">
    <name type="scientific">Fistulifera solaris</name>
    <name type="common">Oleaginous diatom</name>
    <dbReference type="NCBI Taxonomy" id="1519565"/>
    <lineage>
        <taxon>Eukaryota</taxon>
        <taxon>Sar</taxon>
        <taxon>Stramenopiles</taxon>
        <taxon>Ochrophyta</taxon>
        <taxon>Bacillariophyta</taxon>
        <taxon>Bacillariophyceae</taxon>
        <taxon>Bacillariophycidae</taxon>
        <taxon>Naviculales</taxon>
        <taxon>Naviculaceae</taxon>
        <taxon>Fistulifera</taxon>
    </lineage>
</organism>
<dbReference type="InParanoid" id="A0A1Z5K0L2"/>
<dbReference type="SMART" id="SM00702">
    <property type="entry name" value="P4Hc"/>
    <property type="match status" value="1"/>
</dbReference>
<dbReference type="InterPro" id="IPR005123">
    <property type="entry name" value="Oxoglu/Fe-dep_dioxygenase_dom"/>
</dbReference>
<evidence type="ECO:0000256" key="1">
    <source>
        <dbReference type="ARBA" id="ARBA00001961"/>
    </source>
</evidence>
<evidence type="ECO:0000259" key="7">
    <source>
        <dbReference type="PROSITE" id="PS51471"/>
    </source>
</evidence>
<dbReference type="PANTHER" id="PTHR10869">
    <property type="entry name" value="PROLYL 4-HYDROXYLASE ALPHA SUBUNIT"/>
    <property type="match status" value="1"/>
</dbReference>
<comment type="cofactor">
    <cofactor evidence="1">
        <name>L-ascorbate</name>
        <dbReference type="ChEBI" id="CHEBI:38290"/>
    </cofactor>
</comment>
<sequence>MSKATVAVPAKEAANQHPQITIDQEAPPSEEATTVTISPDHASHRPDKRLRRTPRNTQCIRFPPKTSLCYRRLNELFFSATPDTALSSYKKPWRKVHAEPNIYVLENFLTTKEISHLMDFVATKRFQRSFVDGENNTSSIDRWHRTSTFLSFAKQHDKTIATIEQRAADLLGIQPRALEALQLVRYEQGQFFGIHHDLGIYDEEEDTVELPPKTTWSPRRLVTLFCYLNDCSEGGATYFPKAQLRVQPVAGSAVLFSNVLSDGMPDVRTLHAGEPPTSTQCVKYGLNIWFCEEF</sequence>
<evidence type="ECO:0000313" key="9">
    <source>
        <dbReference type="Proteomes" id="UP000198406"/>
    </source>
</evidence>
<keyword evidence="9" id="KW-1185">Reference proteome</keyword>
<dbReference type="Gene3D" id="2.60.120.620">
    <property type="entry name" value="q2cbj1_9rhob like domain"/>
    <property type="match status" value="1"/>
</dbReference>
<evidence type="ECO:0000313" key="8">
    <source>
        <dbReference type="EMBL" id="GAX19636.1"/>
    </source>
</evidence>
<evidence type="ECO:0000256" key="3">
    <source>
        <dbReference type="ARBA" id="ARBA00022964"/>
    </source>
</evidence>
<keyword evidence="4" id="KW-0560">Oxidoreductase</keyword>
<keyword evidence="3" id="KW-0223">Dioxygenase</keyword>
<dbReference type="InterPro" id="IPR044862">
    <property type="entry name" value="Pro_4_hyd_alph_FE2OG_OXY"/>
</dbReference>
<dbReference type="InterPro" id="IPR045054">
    <property type="entry name" value="P4HA-like"/>
</dbReference>
<evidence type="ECO:0000256" key="5">
    <source>
        <dbReference type="ARBA" id="ARBA00023004"/>
    </source>
</evidence>
<protein>
    <recommendedName>
        <fullName evidence="7">Fe2OG dioxygenase domain-containing protein</fullName>
    </recommendedName>
</protein>
<dbReference type="Pfam" id="PF13640">
    <property type="entry name" value="2OG-FeII_Oxy_3"/>
    <property type="match status" value="1"/>
</dbReference>
<dbReference type="AlphaFoldDB" id="A0A1Z5K0L2"/>
<evidence type="ECO:0000256" key="2">
    <source>
        <dbReference type="ARBA" id="ARBA00022723"/>
    </source>
</evidence>
<dbReference type="InterPro" id="IPR006620">
    <property type="entry name" value="Pro_4_hyd_alph"/>
</dbReference>
<feature type="domain" description="Fe2OG dioxygenase" evidence="7">
    <location>
        <begin position="176"/>
        <end position="292"/>
    </location>
</feature>
<proteinExistence type="predicted"/>
<keyword evidence="5" id="KW-0408">Iron</keyword>
<accession>A0A1Z5K0L2</accession>
<dbReference type="PROSITE" id="PS51471">
    <property type="entry name" value="FE2OG_OXY"/>
    <property type="match status" value="1"/>
</dbReference>
<dbReference type="GO" id="GO:0004656">
    <property type="term" value="F:procollagen-proline 4-dioxygenase activity"/>
    <property type="evidence" value="ECO:0007669"/>
    <property type="project" value="TreeGrafter"/>
</dbReference>
<dbReference type="GO" id="GO:0005783">
    <property type="term" value="C:endoplasmic reticulum"/>
    <property type="evidence" value="ECO:0007669"/>
    <property type="project" value="TreeGrafter"/>
</dbReference>